<dbReference type="EMBL" id="FNTJ01000003">
    <property type="protein sequence ID" value="SED35384.1"/>
    <property type="molecule type" value="Genomic_DNA"/>
</dbReference>
<sequence>MEQASLFQAAAFEGWDIAFHSGMSAEQDLSAALTAGLPVGVVATRIPLGKRLFGLPRALDQGCKVFVDSGAFTAFTKGDSVDWGRVFSVYEGLIDRTERPENLTIVAPDVIGNQEATLACWDRHKGVITAWIECGARVVLPLQCGELSAGELLNRGIAILGTNRFCAGIPSNLAAMSAEDCATLSHHDFHILGRVEINPQLAEKMHHLTSNNPTAHFSSDATWLRSRLAKIARTRGVKAHMLESTRTASIRELLMQEGYQQRSA</sequence>
<reference evidence="2" key="1">
    <citation type="submission" date="2016-10" db="EMBL/GenBank/DDBJ databases">
        <authorList>
            <person name="Varghese N."/>
            <person name="Submissions S."/>
        </authorList>
    </citation>
    <scope>NUCLEOTIDE SEQUENCE [LARGE SCALE GENOMIC DNA]</scope>
    <source>
        <strain evidence="2">DSM 9751</strain>
    </source>
</reference>
<evidence type="ECO:0000313" key="2">
    <source>
        <dbReference type="Proteomes" id="UP000198982"/>
    </source>
</evidence>
<gene>
    <name evidence="1" type="ORF">SAMN05216178_6908</name>
</gene>
<organism evidence="1 2">
    <name type="scientific">Pseudomonas saponiphila</name>
    <dbReference type="NCBI Taxonomy" id="556534"/>
    <lineage>
        <taxon>Bacteria</taxon>
        <taxon>Pseudomonadati</taxon>
        <taxon>Pseudomonadota</taxon>
        <taxon>Gammaproteobacteria</taxon>
        <taxon>Pseudomonadales</taxon>
        <taxon>Pseudomonadaceae</taxon>
        <taxon>Pseudomonas</taxon>
    </lineage>
</organism>
<dbReference type="AlphaFoldDB" id="A0A1H5A0V7"/>
<accession>A0A1H5A0V7</accession>
<keyword evidence="2" id="KW-1185">Reference proteome</keyword>
<evidence type="ECO:0000313" key="1">
    <source>
        <dbReference type="EMBL" id="SED35384.1"/>
    </source>
</evidence>
<proteinExistence type="predicted"/>
<dbReference type="Proteomes" id="UP000198982">
    <property type="component" value="Unassembled WGS sequence"/>
</dbReference>
<name>A0A1H5A0V7_9PSED</name>
<protein>
    <submittedName>
        <fullName evidence="1">Uncharacterized protein</fullName>
    </submittedName>
</protein>